<evidence type="ECO:0000259" key="6">
    <source>
        <dbReference type="Pfam" id="PF00890"/>
    </source>
</evidence>
<dbReference type="GO" id="GO:0033765">
    <property type="term" value="F:steroid dehydrogenase activity, acting on the CH-CH group of donors"/>
    <property type="evidence" value="ECO:0007669"/>
    <property type="project" value="UniProtKB-ARBA"/>
</dbReference>
<evidence type="ECO:0000259" key="8">
    <source>
        <dbReference type="Pfam" id="PF03713"/>
    </source>
</evidence>
<dbReference type="SUPFAM" id="SSF56425">
    <property type="entry name" value="Succinate dehydrogenase/fumarate reductase flavoprotein, catalytic domain"/>
    <property type="match status" value="1"/>
</dbReference>
<accession>A0A4R8WMM0</accession>
<comment type="cofactor">
    <cofactor evidence="1">
        <name>FAD</name>
        <dbReference type="ChEBI" id="CHEBI:57692"/>
    </cofactor>
</comment>
<dbReference type="SUPFAM" id="SSF51905">
    <property type="entry name" value="FAD/NAD(P)-binding domain"/>
    <property type="match status" value="1"/>
</dbReference>
<dbReference type="InterPro" id="IPR003953">
    <property type="entry name" value="FAD-dep_OxRdtase_2_FAD-bd"/>
</dbReference>
<evidence type="ECO:0000256" key="4">
    <source>
        <dbReference type="ARBA" id="ARBA00023002"/>
    </source>
</evidence>
<dbReference type="PANTHER" id="PTHR11632">
    <property type="entry name" value="SUCCINATE DEHYDROGENASE 2 FLAVOPROTEIN SUBUNIT"/>
    <property type="match status" value="1"/>
</dbReference>
<evidence type="ECO:0000256" key="3">
    <source>
        <dbReference type="ARBA" id="ARBA00022827"/>
    </source>
</evidence>
<keyword evidence="4" id="KW-0560">Oxidoreductase</keyword>
<dbReference type="InterPro" id="IPR030664">
    <property type="entry name" value="SdhA/FrdA/AprA"/>
</dbReference>
<organism evidence="9 10">
    <name type="scientific">Cryobacterium algoritolerans</name>
    <dbReference type="NCBI Taxonomy" id="1259184"/>
    <lineage>
        <taxon>Bacteria</taxon>
        <taxon>Bacillati</taxon>
        <taxon>Actinomycetota</taxon>
        <taxon>Actinomycetes</taxon>
        <taxon>Micrococcales</taxon>
        <taxon>Microbacteriaceae</taxon>
        <taxon>Cryobacterium</taxon>
    </lineage>
</organism>
<keyword evidence="2" id="KW-0285">Flavoprotein</keyword>
<dbReference type="Gene3D" id="3.50.50.60">
    <property type="entry name" value="FAD/NAD(P)-binding domain"/>
    <property type="match status" value="1"/>
</dbReference>
<protein>
    <submittedName>
        <fullName evidence="9">FAD-binding protein</fullName>
    </submittedName>
</protein>
<evidence type="ECO:0000256" key="5">
    <source>
        <dbReference type="PIRSR" id="PIRSR630664-50"/>
    </source>
</evidence>
<dbReference type="PANTHER" id="PTHR11632:SF51">
    <property type="entry name" value="SUCCINATE DEHYDROGENASE [UBIQUINONE] FLAVOPROTEIN SUBUNIT, MITOCHONDRIAL"/>
    <property type="match status" value="1"/>
</dbReference>
<evidence type="ECO:0000313" key="10">
    <source>
        <dbReference type="Proteomes" id="UP000298412"/>
    </source>
</evidence>
<comment type="caution">
    <text evidence="9">The sequence shown here is derived from an EMBL/GenBank/DDBJ whole genome shotgun (WGS) entry which is preliminary data.</text>
</comment>
<dbReference type="InterPro" id="IPR015939">
    <property type="entry name" value="Fum_Rdtase/Succ_DH_flav-like_C"/>
</dbReference>
<dbReference type="InterPro" id="IPR027477">
    <property type="entry name" value="Succ_DH/fumarate_Rdtase_cat_sf"/>
</dbReference>
<feature type="active site" description="Proton acceptor" evidence="5">
    <location>
        <position position="401"/>
    </location>
</feature>
<dbReference type="FunFam" id="3.90.700.10:FF:000005">
    <property type="entry name" value="Succinate dehydrogenase flavoprotein subunit"/>
    <property type="match status" value="1"/>
</dbReference>
<dbReference type="Gene3D" id="3.90.700.10">
    <property type="entry name" value="Succinate dehydrogenase/fumarate reductase flavoprotein, catalytic domain"/>
    <property type="match status" value="1"/>
</dbReference>
<sequence>MPRPANSEQLVGLSSRQGVEAERLFLTLTIAHYEGGVQMAEAFAGRSTNRAVLDFAHSILKAQSMDHPDQGDARRTRLTPRLIREKPSNTRYRRAGSRVRCGYVLLRREGLLMPEHTVTGRRISTSVLVIGTGGSGLRAAIELSERGVDVLAVGKRPKNDAHTSLAAGGINAALATMDSEDSWQQHAADTIQESYFLANPDTAEIVTMNAGRGIQDLVRWGMPFARESDGRISQRYFGAHKYRRTAFAGDYTGLEIQRTLIARAAQLEVPILDSVYITRILVRDNVVFGAYGFDLRDGSRVTIIADAVIIAAGGHNRIWRRTSSRRDENTGDSFKLAVDAGGRLRDAELVQFHPSGILEPENAAGTLISEAARGEGGVLRNALGERFMANYDPERMELSTRDRVALAAYTEIKEGRGTPKGGVLLDISHLPRETIMTRLPRVYQTMLELQVLDVTTTAIEIAPTAHYSMGGVWVRPDDHSTDVVGMYAIGEASSGLHGANRLGGNSLIELLVFGRIVGQAAAEYSAGIISQKRSQDAVDAAEREVTDTLASDGQENVRALQRDIRNTMTDFGGVVRDETGLLEGLRQLDVLDERQSRIGVHPDVAGFSGLGHAFDLRASLMAARATLACALERRESRGAHNRSDYPDMDPALQVNLVWSADGSIAHEQIPPVRAEITALMEDVTQAGKLLE</sequence>
<proteinExistence type="predicted"/>
<keyword evidence="10" id="KW-1185">Reference proteome</keyword>
<dbReference type="InterPro" id="IPR036188">
    <property type="entry name" value="FAD/NAD-bd_sf"/>
</dbReference>
<feature type="domain" description="Fumarate reductase/succinate dehydrogenase flavoprotein-like C-terminal" evidence="7">
    <location>
        <begin position="562"/>
        <end position="650"/>
    </location>
</feature>
<dbReference type="SUPFAM" id="SSF46977">
    <property type="entry name" value="Succinate dehydrogenase/fumarate reductase flavoprotein C-terminal domain"/>
    <property type="match status" value="1"/>
</dbReference>
<evidence type="ECO:0000259" key="7">
    <source>
        <dbReference type="Pfam" id="PF02910"/>
    </source>
</evidence>
<dbReference type="Pfam" id="PF03713">
    <property type="entry name" value="DUF305"/>
    <property type="match status" value="1"/>
</dbReference>
<dbReference type="Pfam" id="PF00890">
    <property type="entry name" value="FAD_binding_2"/>
    <property type="match status" value="1"/>
</dbReference>
<dbReference type="OrthoDB" id="9805351at2"/>
<dbReference type="Pfam" id="PF02910">
    <property type="entry name" value="Succ_DH_flav_C"/>
    <property type="match status" value="1"/>
</dbReference>
<name>A0A4R8WMM0_9MICO</name>
<dbReference type="Gene3D" id="1.20.1260.10">
    <property type="match status" value="1"/>
</dbReference>
<keyword evidence="3" id="KW-0274">FAD</keyword>
<dbReference type="Gene3D" id="1.20.58.100">
    <property type="entry name" value="Fumarate reductase/succinate dehydrogenase flavoprotein-like, C-terminal domain"/>
    <property type="match status" value="1"/>
</dbReference>
<dbReference type="Proteomes" id="UP000298412">
    <property type="component" value="Unassembled WGS sequence"/>
</dbReference>
<dbReference type="AlphaFoldDB" id="A0A4R8WMM0"/>
<reference evidence="9 10" key="1">
    <citation type="submission" date="2019-03" db="EMBL/GenBank/DDBJ databases">
        <title>Genomics of glacier-inhabiting Cryobacterium strains.</title>
        <authorList>
            <person name="Liu Q."/>
            <person name="Xin Y.-H."/>
        </authorList>
    </citation>
    <scope>NUCLEOTIDE SEQUENCE [LARGE SCALE GENOMIC DNA]</scope>
    <source>
        <strain evidence="9 10">MDT1-3</strain>
    </source>
</reference>
<feature type="domain" description="FAD-dependent oxidoreductase 2 FAD-binding" evidence="6">
    <location>
        <begin position="127"/>
        <end position="507"/>
    </location>
</feature>
<feature type="domain" description="DUF305" evidence="8">
    <location>
        <begin position="1"/>
        <end position="65"/>
    </location>
</feature>
<evidence type="ECO:0000256" key="1">
    <source>
        <dbReference type="ARBA" id="ARBA00001974"/>
    </source>
</evidence>
<evidence type="ECO:0000256" key="2">
    <source>
        <dbReference type="ARBA" id="ARBA00022630"/>
    </source>
</evidence>
<dbReference type="EMBL" id="SOFP01000063">
    <property type="protein sequence ID" value="TFC12218.1"/>
    <property type="molecule type" value="Genomic_DNA"/>
</dbReference>
<dbReference type="InterPro" id="IPR037099">
    <property type="entry name" value="Fum_R/Succ_DH_flav-like_C_sf"/>
</dbReference>
<dbReference type="InterPro" id="IPR012347">
    <property type="entry name" value="Ferritin-like"/>
</dbReference>
<evidence type="ECO:0000313" key="9">
    <source>
        <dbReference type="EMBL" id="TFC12218.1"/>
    </source>
</evidence>
<dbReference type="InterPro" id="IPR005183">
    <property type="entry name" value="DUF305_CopM-like"/>
</dbReference>
<gene>
    <name evidence="9" type="ORF">E3O19_13365</name>
</gene>